<feature type="region of interest" description="Disordered" evidence="2">
    <location>
        <begin position="1"/>
        <end position="304"/>
    </location>
</feature>
<dbReference type="PANTHER" id="PTHR23035:SF1">
    <property type="entry name" value="CILIA- AND FLAGELLA-ASSOCIATED PROTEIN 97"/>
    <property type="match status" value="1"/>
</dbReference>
<feature type="compositionally biased region" description="Basic and acidic residues" evidence="2">
    <location>
        <begin position="516"/>
        <end position="527"/>
    </location>
</feature>
<comment type="similarity">
    <text evidence="1">Belongs to the CFAP97 family.</text>
</comment>
<dbReference type="EnsemblMetazoa" id="BGLB001017-RB">
    <property type="protein sequence ID" value="BGLB001017-PB"/>
    <property type="gene ID" value="BGLB001017"/>
</dbReference>
<proteinExistence type="inferred from homology"/>
<feature type="compositionally biased region" description="Basic residues" evidence="2">
    <location>
        <begin position="134"/>
        <end position="143"/>
    </location>
</feature>
<dbReference type="RefSeq" id="XP_013069907.2">
    <property type="nucleotide sequence ID" value="XM_013214453.2"/>
</dbReference>
<accession>A0A2C9JDH3</accession>
<dbReference type="Proteomes" id="UP000076420">
    <property type="component" value="Unassembled WGS sequence"/>
</dbReference>
<evidence type="ECO:0000313" key="4">
    <source>
        <dbReference type="Proteomes" id="UP000076420"/>
    </source>
</evidence>
<dbReference type="VEuPathDB" id="VectorBase:BGLAX_034412"/>
<feature type="compositionally biased region" description="Basic and acidic residues" evidence="2">
    <location>
        <begin position="276"/>
        <end position="303"/>
    </location>
</feature>
<feature type="compositionally biased region" description="Low complexity" evidence="2">
    <location>
        <begin position="492"/>
        <end position="505"/>
    </location>
</feature>
<feature type="compositionally biased region" description="Basic and acidic residues" evidence="2">
    <location>
        <begin position="248"/>
        <end position="260"/>
    </location>
</feature>
<name>A0A2C9JDH3_BIOGL</name>
<sequence length="527" mass="59400">MASNQSLDESVDFDFFETPRSPVKDLNDTFVKDSKPNEGSSSVISKPPVQPKSITSFSSHSDSKTTAKKENDVLSESNSDSSSSDSESISSESASKDLDESRNSVSSKSSVSVSSRSTTSSLSSDKDISEVSKKKVQNSKKGKKDYSSYSSESFDDSDQPSKLTAKTGKQNKSKSRNSDQDSSQNSEDEKHKKSSPKFKPDYDDGYSTRGRTTKKVQKSKSQAWDEEKNEAKWHAEERPKTAKGRVRIPTDNKIPNKSDSETLSDSDMTDVSPMESPRHDKDRKSVKLRENEMRTKGDGDGRYGKRQFVPVTDIDYDPDRLGNLDLSILMKAVGELEKQQRLKTNTRRVMFAPMSVNRSERGNYTFDDNQTREIERENNRLLKEIVRQVNTREHSRSCARTITTQKLTPSAVNRERDIRRIEMENLAILKRLKKVKPTKSISRENQLREYETTMLHGIPIAALHPISRSGKRSAYDDSASSMTSFTSGVSSVRSLSSRLSSRPGSAVRRPTSAKRYVNDRPDWSDRW</sequence>
<dbReference type="KEGG" id="bgt:106057307"/>
<feature type="compositionally biased region" description="Basic and acidic residues" evidence="2">
    <location>
        <begin position="124"/>
        <end position="133"/>
    </location>
</feature>
<dbReference type="GO" id="GO:0007283">
    <property type="term" value="P:spermatogenesis"/>
    <property type="evidence" value="ECO:0007669"/>
    <property type="project" value="TreeGrafter"/>
</dbReference>
<evidence type="ECO:0000313" key="3">
    <source>
        <dbReference type="EnsemblMetazoa" id="BGLB001017-PB"/>
    </source>
</evidence>
<dbReference type="OrthoDB" id="515313at2759"/>
<protein>
    <recommendedName>
        <fullName evidence="5">Cilia- and flagella-associated protein 97</fullName>
    </recommendedName>
</protein>
<dbReference type="STRING" id="6526.A0A2C9JDH3"/>
<organism evidence="3 4">
    <name type="scientific">Biomphalaria glabrata</name>
    <name type="common">Bloodfluke planorb</name>
    <name type="synonym">Freshwater snail</name>
    <dbReference type="NCBI Taxonomy" id="6526"/>
    <lineage>
        <taxon>Eukaryota</taxon>
        <taxon>Metazoa</taxon>
        <taxon>Spiralia</taxon>
        <taxon>Lophotrochozoa</taxon>
        <taxon>Mollusca</taxon>
        <taxon>Gastropoda</taxon>
        <taxon>Heterobranchia</taxon>
        <taxon>Euthyneura</taxon>
        <taxon>Panpulmonata</taxon>
        <taxon>Hygrophila</taxon>
        <taxon>Lymnaeoidea</taxon>
        <taxon>Planorbidae</taxon>
        <taxon>Biomphalaria</taxon>
    </lineage>
</organism>
<feature type="region of interest" description="Disordered" evidence="2">
    <location>
        <begin position="492"/>
        <end position="527"/>
    </location>
</feature>
<feature type="compositionally biased region" description="Basic and acidic residues" evidence="2">
    <location>
        <begin position="22"/>
        <end position="36"/>
    </location>
</feature>
<evidence type="ECO:0000256" key="1">
    <source>
        <dbReference type="ARBA" id="ARBA00008315"/>
    </source>
</evidence>
<dbReference type="Pfam" id="PF13879">
    <property type="entry name" value="Hmw_CFAP97"/>
    <property type="match status" value="1"/>
</dbReference>
<feature type="compositionally biased region" description="Basic and acidic residues" evidence="2">
    <location>
        <begin position="223"/>
        <end position="240"/>
    </location>
</feature>
<feature type="compositionally biased region" description="Low complexity" evidence="2">
    <location>
        <begin position="103"/>
        <end position="123"/>
    </location>
</feature>
<dbReference type="AlphaFoldDB" id="A0A2C9JDH3"/>
<dbReference type="InterPro" id="IPR029488">
    <property type="entry name" value="Hmw/CFAP97"/>
</dbReference>
<gene>
    <name evidence="3" type="primary">106057307</name>
</gene>
<feature type="compositionally biased region" description="Low complexity" evidence="2">
    <location>
        <begin position="75"/>
        <end position="93"/>
    </location>
</feature>
<evidence type="ECO:0000256" key="2">
    <source>
        <dbReference type="SAM" id="MobiDB-lite"/>
    </source>
</evidence>
<dbReference type="InterPro" id="IPR038791">
    <property type="entry name" value="Cfap97/Hemingway"/>
</dbReference>
<dbReference type="VEuPathDB" id="VectorBase:BGLB001017"/>
<dbReference type="EnsemblMetazoa" id="BGLB001017-RC">
    <property type="protein sequence ID" value="BGLB001017-PC"/>
    <property type="gene ID" value="BGLB001017"/>
</dbReference>
<dbReference type="RefSeq" id="XP_013069908.2">
    <property type="nucleotide sequence ID" value="XM_013214454.2"/>
</dbReference>
<dbReference type="PANTHER" id="PTHR23035">
    <property type="entry name" value="CILIA- AND FLAGELLA-ASSOCIATED PROTEIN 97-RELATED"/>
    <property type="match status" value="1"/>
</dbReference>
<reference evidence="3" key="1">
    <citation type="submission" date="2020-05" db="UniProtKB">
        <authorList>
            <consortium name="EnsemblMetazoa"/>
        </authorList>
    </citation>
    <scope>IDENTIFICATION</scope>
    <source>
        <strain evidence="3">BB02</strain>
    </source>
</reference>
<feature type="compositionally biased region" description="Basic and acidic residues" evidence="2">
    <location>
        <begin position="61"/>
        <end position="72"/>
    </location>
</feature>
<evidence type="ECO:0008006" key="5">
    <source>
        <dbReference type="Google" id="ProtNLM"/>
    </source>
</evidence>